<keyword evidence="1" id="KW-0732">Signal</keyword>
<evidence type="ECO:0000313" key="3">
    <source>
        <dbReference type="Proteomes" id="UP000031364"/>
    </source>
</evidence>
<feature type="signal peptide" evidence="1">
    <location>
        <begin position="1"/>
        <end position="33"/>
    </location>
</feature>
<evidence type="ECO:0000256" key="1">
    <source>
        <dbReference type="SAM" id="SignalP"/>
    </source>
</evidence>
<proteinExistence type="predicted"/>
<keyword evidence="3" id="KW-1185">Reference proteome</keyword>
<dbReference type="EMBL" id="JNFP01000002">
    <property type="protein sequence ID" value="KIA66499.1"/>
    <property type="molecule type" value="Genomic_DNA"/>
</dbReference>
<sequence>MSSRNSHRTARWATLVMAATAALGLTAAAPAQAGNLPMIYPGYAQFWETPSFDNDGVTLGLGAHELLRVTRDCVFFCWNDWNNVPSSLNVGPHTWLTVWDGEGRTGDCIAFWGGEPVEYGAGRAWDDLTRINAGPASGDWSKRISYITVITVSAYEDDRMTNCPEAVWR</sequence>
<gene>
    <name evidence="2" type="ORF">FG87_02655</name>
</gene>
<evidence type="ECO:0008006" key="4">
    <source>
        <dbReference type="Google" id="ProtNLM"/>
    </source>
</evidence>
<organism evidence="2 3">
    <name type="scientific">Nocardia vulneris</name>
    <dbReference type="NCBI Taxonomy" id="1141657"/>
    <lineage>
        <taxon>Bacteria</taxon>
        <taxon>Bacillati</taxon>
        <taxon>Actinomycetota</taxon>
        <taxon>Actinomycetes</taxon>
        <taxon>Mycobacteriales</taxon>
        <taxon>Nocardiaceae</taxon>
        <taxon>Nocardia</taxon>
    </lineage>
</organism>
<protein>
    <recommendedName>
        <fullName evidence="4">Secreted protein</fullName>
    </recommendedName>
</protein>
<evidence type="ECO:0000313" key="2">
    <source>
        <dbReference type="EMBL" id="KIA66499.1"/>
    </source>
</evidence>
<comment type="caution">
    <text evidence="2">The sequence shown here is derived from an EMBL/GenBank/DDBJ whole genome shotgun (WGS) entry which is preliminary data.</text>
</comment>
<dbReference type="RefSeq" id="WP_043664158.1">
    <property type="nucleotide sequence ID" value="NZ_BDCI01000007.1"/>
</dbReference>
<feature type="chain" id="PRO_5046656606" description="Secreted protein" evidence="1">
    <location>
        <begin position="34"/>
        <end position="169"/>
    </location>
</feature>
<accession>A0ABR4ZNL5</accession>
<name>A0ABR4ZNL5_9NOCA</name>
<dbReference type="Gene3D" id="2.60.20.10">
    <property type="entry name" value="Crystallins"/>
    <property type="match status" value="1"/>
</dbReference>
<dbReference type="Proteomes" id="UP000031364">
    <property type="component" value="Unassembled WGS sequence"/>
</dbReference>
<reference evidence="2 3" key="1">
    <citation type="journal article" date="2014" name="Int. J. Syst. Evol. Microbiol.">
        <title>Nocardia vulneris sp. nov., isolated from wounds of human patients in North America.</title>
        <authorList>
            <person name="Lasker B.A."/>
            <person name="Bell M."/>
            <person name="Klenk H.P."/>
            <person name="Sproer C."/>
            <person name="Schumann C."/>
            <person name="Schumann P."/>
            <person name="Brown J.M."/>
        </authorList>
    </citation>
    <scope>NUCLEOTIDE SEQUENCE [LARGE SCALE GENOMIC DNA]</scope>
    <source>
        <strain evidence="2 3">W9851</strain>
    </source>
</reference>